<gene>
    <name evidence="1" type="ORF">ERS132416_01952</name>
</gene>
<dbReference type="EMBL" id="FIHD01000042">
    <property type="protein sequence ID" value="CYV12699.1"/>
    <property type="molecule type" value="Genomic_DNA"/>
</dbReference>
<name>A0A0Z8H8S6_STRSU</name>
<dbReference type="SUPFAM" id="SSF46955">
    <property type="entry name" value="Putative DNA-binding domain"/>
    <property type="match status" value="1"/>
</dbReference>
<organism evidence="1 2">
    <name type="scientific">Streptococcus suis</name>
    <dbReference type="NCBI Taxonomy" id="1307"/>
    <lineage>
        <taxon>Bacteria</taxon>
        <taxon>Bacillati</taxon>
        <taxon>Bacillota</taxon>
        <taxon>Bacilli</taxon>
        <taxon>Lactobacillales</taxon>
        <taxon>Streptococcaceae</taxon>
        <taxon>Streptococcus</taxon>
    </lineage>
</organism>
<dbReference type="Proteomes" id="UP000073494">
    <property type="component" value="Unassembled WGS sequence"/>
</dbReference>
<dbReference type="RefSeq" id="WP_044775719.1">
    <property type="nucleotide sequence ID" value="NZ_CEFG01000352.1"/>
</dbReference>
<dbReference type="GO" id="GO:0003677">
    <property type="term" value="F:DNA binding"/>
    <property type="evidence" value="ECO:0007669"/>
    <property type="project" value="UniProtKB-KW"/>
</dbReference>
<sequence>MTEVLIFQLPKRKEKELLARYDTMVREAIEKALEDRELYKPMVRMAGLCRWLDVSTTTIVKWQREGMPHMVIDGVTLYDKHKVTKWLEQYERGEYGE</sequence>
<dbReference type="InterPro" id="IPR036388">
    <property type="entry name" value="WH-like_DNA-bd_sf"/>
</dbReference>
<evidence type="ECO:0000313" key="1">
    <source>
        <dbReference type="EMBL" id="CYV12699.1"/>
    </source>
</evidence>
<evidence type="ECO:0000313" key="2">
    <source>
        <dbReference type="Proteomes" id="UP000073494"/>
    </source>
</evidence>
<accession>A0A0Z8H8S6</accession>
<dbReference type="InterPro" id="IPR009061">
    <property type="entry name" value="DNA-bd_dom_put_sf"/>
</dbReference>
<keyword evidence="1" id="KW-0238">DNA-binding</keyword>
<dbReference type="AlphaFoldDB" id="A0A0Z8H8S6"/>
<dbReference type="Gene3D" id="1.10.10.10">
    <property type="entry name" value="Winged helix-like DNA-binding domain superfamily/Winged helix DNA-binding domain"/>
    <property type="match status" value="1"/>
</dbReference>
<reference evidence="1 2" key="1">
    <citation type="submission" date="2016-02" db="EMBL/GenBank/DDBJ databases">
        <authorList>
            <consortium name="Pathogen Informatics"/>
        </authorList>
    </citation>
    <scope>NUCLEOTIDE SEQUENCE [LARGE SCALE GENOMIC DNA]</scope>
    <source>
        <strain evidence="1 2">LSS54</strain>
    </source>
</reference>
<proteinExistence type="predicted"/>
<protein>
    <submittedName>
        <fullName evidence="1">DNA-binding protein</fullName>
    </submittedName>
</protein>